<dbReference type="EMBL" id="JABBJJ010000015">
    <property type="protein sequence ID" value="NMO14249.1"/>
    <property type="molecule type" value="Genomic_DNA"/>
</dbReference>
<comment type="caution">
    <text evidence="7">The sequence shown here is derived from an EMBL/GenBank/DDBJ whole genome shotgun (WGS) entry which is preliminary data.</text>
</comment>
<keyword evidence="3 5" id="KW-0732">Signal</keyword>
<dbReference type="GO" id="GO:0005576">
    <property type="term" value="C:extracellular region"/>
    <property type="evidence" value="ECO:0007669"/>
    <property type="project" value="UniProtKB-SubCell"/>
</dbReference>
<feature type="region of interest" description="Disordered" evidence="4">
    <location>
        <begin position="30"/>
        <end position="51"/>
    </location>
</feature>
<name>A0A848L695_9BACT</name>
<evidence type="ECO:0000256" key="1">
    <source>
        <dbReference type="ARBA" id="ARBA00004613"/>
    </source>
</evidence>
<dbReference type="AlphaFoldDB" id="A0A848L695"/>
<evidence type="ECO:0000256" key="4">
    <source>
        <dbReference type="SAM" id="MobiDB-lite"/>
    </source>
</evidence>
<evidence type="ECO:0000259" key="6">
    <source>
        <dbReference type="Pfam" id="PF24517"/>
    </source>
</evidence>
<evidence type="ECO:0000313" key="7">
    <source>
        <dbReference type="EMBL" id="NMO14249.1"/>
    </source>
</evidence>
<dbReference type="InterPro" id="IPR055372">
    <property type="entry name" value="CBM96"/>
</dbReference>
<feature type="signal peptide" evidence="5">
    <location>
        <begin position="1"/>
        <end position="22"/>
    </location>
</feature>
<dbReference type="Pfam" id="PF24517">
    <property type="entry name" value="CBM96"/>
    <property type="match status" value="4"/>
</dbReference>
<evidence type="ECO:0000256" key="2">
    <source>
        <dbReference type="ARBA" id="ARBA00022525"/>
    </source>
</evidence>
<dbReference type="NCBIfam" id="NF033679">
    <property type="entry name" value="DNRLRE_dom"/>
    <property type="match status" value="4"/>
</dbReference>
<evidence type="ECO:0000313" key="8">
    <source>
        <dbReference type="Proteomes" id="UP000518300"/>
    </source>
</evidence>
<dbReference type="Proteomes" id="UP000518300">
    <property type="component" value="Unassembled WGS sequence"/>
</dbReference>
<reference evidence="7 8" key="1">
    <citation type="submission" date="2020-04" db="EMBL/GenBank/DDBJ databases">
        <title>Draft genome of Pyxidicoccus fallax type strain.</title>
        <authorList>
            <person name="Whitworth D.E."/>
        </authorList>
    </citation>
    <scope>NUCLEOTIDE SEQUENCE [LARGE SCALE GENOMIC DNA]</scope>
    <source>
        <strain evidence="7 8">DSM 14698</strain>
    </source>
</reference>
<accession>A0A848L695</accession>
<feature type="domain" description="Carbohydrate-binding module family 96" evidence="6">
    <location>
        <begin position="423"/>
        <end position="590"/>
    </location>
</feature>
<dbReference type="RefSeq" id="WP_169343548.1">
    <property type="nucleotide sequence ID" value="NZ_JABBJJ010000015.1"/>
</dbReference>
<protein>
    <submittedName>
        <fullName evidence="7">DNRLRE domain-containing protein</fullName>
    </submittedName>
</protein>
<feature type="domain" description="Carbohydrate-binding module family 96" evidence="6">
    <location>
        <begin position="240"/>
        <end position="404"/>
    </location>
</feature>
<feature type="domain" description="Carbohydrate-binding module family 96" evidence="6">
    <location>
        <begin position="606"/>
        <end position="766"/>
    </location>
</feature>
<organism evidence="7 8">
    <name type="scientific">Pyxidicoccus fallax</name>
    <dbReference type="NCBI Taxonomy" id="394095"/>
    <lineage>
        <taxon>Bacteria</taxon>
        <taxon>Pseudomonadati</taxon>
        <taxon>Myxococcota</taxon>
        <taxon>Myxococcia</taxon>
        <taxon>Myxococcales</taxon>
        <taxon>Cystobacterineae</taxon>
        <taxon>Myxococcaceae</taxon>
        <taxon>Pyxidicoccus</taxon>
    </lineage>
</organism>
<proteinExistence type="predicted"/>
<comment type="subcellular location">
    <subcellularLocation>
        <location evidence="1">Secreted</location>
    </subcellularLocation>
</comment>
<feature type="chain" id="PRO_5033004944" evidence="5">
    <location>
        <begin position="23"/>
        <end position="778"/>
    </location>
</feature>
<sequence length="778" mass="83808">MHRAPPWKQSLRSLLIAPFVAALVPGCGPGEAPSQPAPPAPPAQAARLTSAPTPTQIILEPEADTFVQPGFPSANHGNDQSLHVDSIKAFTYLRFNLSSIPAGSHIALVRLEALAYTGSSAGGDGSVYTHLMPDDTWSETGITWNNSPVVTGDPLGSWWLWNPNTTPKPWQLGVNASPRLRAPVQQALDSDQRISFQLSSPGYQTVYRSREYPVASERPKLVITYFAPGELPATTGLQVAALYPLADAQVLSSNPTSNSGASMGMTVDRTAAETFLRFGLGSVPSNAQVVAVSLVVTSSAGDVTPGADGNVYTRFVSDNTWSESGITWNNKPAASSDDLGSWQRNTSYTTQAGINSSPKLVAPVQQALGSDGMISFRLDSPGSRSVYDSREYSNSAARWPQLLVSYFVPPPCPTPTVSTPTQVVLEPEADTNVQAATPNANFGNDLSLHVDSDKAETYLRFNLSSIPAGARLASVRLEAMAIGGYSPGGDGSVYAHLVPDDTWSETGMTWNNRPAVTGDRLGSWWLWNPSTTSKPWQMGVNASPKLRAPVQQALDSDRRISFRLMSPGYSTVYRSREYGVTSERPRLIISYFEPGDPQVTSELQAASFFPVADASVQMSSPSANFGTSMGLTVNRDDVETFLRFNLAALPPTARVASVVLVTTATGSVDDTYGADHNVYTRWVPNNTWSETGLTWNNKPSSFGCELGSWPMFTRTMPYTTQPGINASPKLVAPVQQALASDGLISFRLHSPGSRSVYDSREYSNTSARWPQLIVYYSP</sequence>
<keyword evidence="8" id="KW-1185">Reference proteome</keyword>
<evidence type="ECO:0000256" key="3">
    <source>
        <dbReference type="ARBA" id="ARBA00022729"/>
    </source>
</evidence>
<evidence type="ECO:0000256" key="5">
    <source>
        <dbReference type="SAM" id="SignalP"/>
    </source>
</evidence>
<gene>
    <name evidence="7" type="ORF">HG543_05170</name>
</gene>
<keyword evidence="2" id="KW-0964">Secreted</keyword>
<feature type="domain" description="Carbohydrate-binding module family 96" evidence="6">
    <location>
        <begin position="59"/>
        <end position="225"/>
    </location>
</feature>